<accession>A0A418XFB9</accession>
<sequence length="104" mass="11147">MEANNDGDCERYPYPDGDETEDFQALNNALGVMQIITQQTLSLRAVDGQALHHVRASMIPADGQHAHAGTVGDRAQALEALDQGEASVTGVHTCSTFRPINRSA</sequence>
<evidence type="ECO:0000313" key="1">
    <source>
        <dbReference type="EMBL" id="RJG11093.1"/>
    </source>
</evidence>
<dbReference type="Proteomes" id="UP000284021">
    <property type="component" value="Unassembled WGS sequence"/>
</dbReference>
<dbReference type="EMBL" id="QYUR01000003">
    <property type="protein sequence ID" value="RJG11093.1"/>
    <property type="molecule type" value="Genomic_DNA"/>
</dbReference>
<name>A0A418XFB9_9PSED</name>
<proteinExistence type="predicted"/>
<gene>
    <name evidence="1" type="ORF">D3879_15615</name>
</gene>
<keyword evidence="2" id="KW-1185">Reference proteome</keyword>
<dbReference type="AlphaFoldDB" id="A0A418XFB9"/>
<protein>
    <submittedName>
        <fullName evidence="1">Uncharacterized protein</fullName>
    </submittedName>
</protein>
<organism evidence="1 2">
    <name type="scientific">Pseudomonas cavernicola</name>
    <dbReference type="NCBI Taxonomy" id="2320866"/>
    <lineage>
        <taxon>Bacteria</taxon>
        <taxon>Pseudomonadati</taxon>
        <taxon>Pseudomonadota</taxon>
        <taxon>Gammaproteobacteria</taxon>
        <taxon>Pseudomonadales</taxon>
        <taxon>Pseudomonadaceae</taxon>
        <taxon>Pseudomonas</taxon>
    </lineage>
</organism>
<evidence type="ECO:0000313" key="2">
    <source>
        <dbReference type="Proteomes" id="UP000284021"/>
    </source>
</evidence>
<reference evidence="1 2" key="1">
    <citation type="submission" date="2018-09" db="EMBL/GenBank/DDBJ databases">
        <authorList>
            <person name="Zhu H."/>
        </authorList>
    </citation>
    <scope>NUCLEOTIDE SEQUENCE [LARGE SCALE GENOMIC DNA]</scope>
    <source>
        <strain evidence="1 2">K1S02-6</strain>
    </source>
</reference>
<comment type="caution">
    <text evidence="1">The sequence shown here is derived from an EMBL/GenBank/DDBJ whole genome shotgun (WGS) entry which is preliminary data.</text>
</comment>